<evidence type="ECO:0000256" key="8">
    <source>
        <dbReference type="ARBA" id="ARBA00022723"/>
    </source>
</evidence>
<feature type="compositionally biased region" description="Low complexity" evidence="14">
    <location>
        <begin position="34"/>
        <end position="50"/>
    </location>
</feature>
<keyword evidence="10" id="KW-0630">Potassium</keyword>
<dbReference type="PANTHER" id="PTHR43322">
    <property type="entry name" value="1-D-DEOXYXYLULOSE 5-PHOSPHATE SYNTHASE-RELATED"/>
    <property type="match status" value="1"/>
</dbReference>
<dbReference type="EMBL" id="HBHW01003636">
    <property type="protein sequence ID" value="CAE0034649.1"/>
    <property type="molecule type" value="Transcribed_RNA"/>
</dbReference>
<evidence type="ECO:0000256" key="7">
    <source>
        <dbReference type="ARBA" id="ARBA00022679"/>
    </source>
</evidence>
<evidence type="ECO:0000256" key="6">
    <source>
        <dbReference type="ARBA" id="ARBA00013150"/>
    </source>
</evidence>
<evidence type="ECO:0000256" key="3">
    <source>
        <dbReference type="ARBA" id="ARBA00004980"/>
    </source>
</evidence>
<comment type="cofactor">
    <cofactor evidence="2">
        <name>thiamine diphosphate</name>
        <dbReference type="ChEBI" id="CHEBI:58937"/>
    </cofactor>
</comment>
<dbReference type="EC" id="2.2.1.7" evidence="6"/>
<dbReference type="InterPro" id="IPR005477">
    <property type="entry name" value="Dxylulose-5-P_synthase"/>
</dbReference>
<dbReference type="InterPro" id="IPR033248">
    <property type="entry name" value="Transketolase_C"/>
</dbReference>
<dbReference type="HAMAP" id="MF_00315">
    <property type="entry name" value="DXP_synth"/>
    <property type="match status" value="1"/>
</dbReference>
<dbReference type="UniPathway" id="UPA00064">
    <property type="reaction ID" value="UER00091"/>
</dbReference>
<dbReference type="SUPFAM" id="SSF52518">
    <property type="entry name" value="Thiamin diphosphate-binding fold (THDP-binding)"/>
    <property type="match status" value="1"/>
</dbReference>
<keyword evidence="11" id="KW-0784">Thiamine biosynthesis</keyword>
<comment type="pathway">
    <text evidence="3">Metabolic intermediate biosynthesis; 1-deoxy-D-xylulose 5-phosphate biosynthesis; 1-deoxy-D-xylulose 5-phosphate from D-glyceraldehyde 3-phosphate and pyruvate: step 1/1.</text>
</comment>
<dbReference type="NCBIfam" id="NF003933">
    <property type="entry name" value="PRK05444.2-2"/>
    <property type="match status" value="1"/>
</dbReference>
<proteinExistence type="inferred from homology"/>
<gene>
    <name evidence="16" type="ORF">RMAR00112_LOCUS2595</name>
</gene>
<evidence type="ECO:0000256" key="11">
    <source>
        <dbReference type="ARBA" id="ARBA00022977"/>
    </source>
</evidence>
<evidence type="ECO:0000259" key="15">
    <source>
        <dbReference type="SMART" id="SM00861"/>
    </source>
</evidence>
<comment type="similarity">
    <text evidence="4">Belongs to the transketolase family. DXPS subfamily.</text>
</comment>
<dbReference type="Pfam" id="PF02780">
    <property type="entry name" value="Transketolase_C"/>
    <property type="match status" value="1"/>
</dbReference>
<dbReference type="Pfam" id="PF13292">
    <property type="entry name" value="DXP_synthase_N"/>
    <property type="match status" value="1"/>
</dbReference>
<dbReference type="AlphaFoldDB" id="A0A7S3E6K2"/>
<evidence type="ECO:0000256" key="5">
    <source>
        <dbReference type="ARBA" id="ARBA00011738"/>
    </source>
</evidence>
<dbReference type="GO" id="GO:0008661">
    <property type="term" value="F:1-deoxy-D-xylulose-5-phosphate synthase activity"/>
    <property type="evidence" value="ECO:0007669"/>
    <property type="project" value="UniProtKB-EC"/>
</dbReference>
<accession>A0A7S3E6K2</accession>
<evidence type="ECO:0000313" key="16">
    <source>
        <dbReference type="EMBL" id="CAE0034649.1"/>
    </source>
</evidence>
<comment type="cofactor">
    <cofactor evidence="1">
        <name>Mg(2+)</name>
        <dbReference type="ChEBI" id="CHEBI:18420"/>
    </cofactor>
</comment>
<keyword evidence="7" id="KW-0808">Transferase</keyword>
<reference evidence="16" key="1">
    <citation type="submission" date="2021-01" db="EMBL/GenBank/DDBJ databases">
        <authorList>
            <person name="Corre E."/>
            <person name="Pelletier E."/>
            <person name="Niang G."/>
            <person name="Scheremetjew M."/>
            <person name="Finn R."/>
            <person name="Kale V."/>
            <person name="Holt S."/>
            <person name="Cochrane G."/>
            <person name="Meng A."/>
            <person name="Brown T."/>
            <person name="Cohen L."/>
        </authorList>
    </citation>
    <scope>NUCLEOTIDE SEQUENCE</scope>
    <source>
        <strain evidence="16">CCMP 769</strain>
    </source>
</reference>
<evidence type="ECO:0000256" key="1">
    <source>
        <dbReference type="ARBA" id="ARBA00001946"/>
    </source>
</evidence>
<dbReference type="Pfam" id="PF02779">
    <property type="entry name" value="Transket_pyr"/>
    <property type="match status" value="1"/>
</dbReference>
<evidence type="ECO:0000256" key="4">
    <source>
        <dbReference type="ARBA" id="ARBA00011081"/>
    </source>
</evidence>
<dbReference type="Gene3D" id="3.40.50.920">
    <property type="match status" value="1"/>
</dbReference>
<dbReference type="InterPro" id="IPR005475">
    <property type="entry name" value="Transketolase-like_Pyr-bd"/>
</dbReference>
<dbReference type="Gene3D" id="3.40.50.970">
    <property type="match status" value="2"/>
</dbReference>
<dbReference type="FunFam" id="3.40.50.970:FF:000005">
    <property type="entry name" value="1-deoxy-D-xylulose-5-phosphate synthase"/>
    <property type="match status" value="1"/>
</dbReference>
<dbReference type="PANTHER" id="PTHR43322:SF5">
    <property type="entry name" value="1-DEOXY-D-XYLULOSE-5-PHOSPHATE SYNTHASE, CHLOROPLASTIC"/>
    <property type="match status" value="1"/>
</dbReference>
<keyword evidence="12" id="KW-0786">Thiamine pyrophosphate</keyword>
<evidence type="ECO:0000256" key="12">
    <source>
        <dbReference type="ARBA" id="ARBA00023052"/>
    </source>
</evidence>
<keyword evidence="8" id="KW-0479">Metal-binding</keyword>
<dbReference type="GO" id="GO:0016114">
    <property type="term" value="P:terpenoid biosynthetic process"/>
    <property type="evidence" value="ECO:0007669"/>
    <property type="project" value="InterPro"/>
</dbReference>
<dbReference type="CDD" id="cd02007">
    <property type="entry name" value="TPP_DXS"/>
    <property type="match status" value="1"/>
</dbReference>
<dbReference type="GO" id="GO:0046872">
    <property type="term" value="F:metal ion binding"/>
    <property type="evidence" value="ECO:0007669"/>
    <property type="project" value="UniProtKB-KW"/>
</dbReference>
<dbReference type="SMART" id="SM00861">
    <property type="entry name" value="Transket_pyr"/>
    <property type="match status" value="1"/>
</dbReference>
<dbReference type="InterPro" id="IPR009014">
    <property type="entry name" value="Transketo_C/PFOR_II"/>
</dbReference>
<keyword evidence="13" id="KW-0414">Isoprene biosynthesis</keyword>
<evidence type="ECO:0000256" key="2">
    <source>
        <dbReference type="ARBA" id="ARBA00001964"/>
    </source>
</evidence>
<evidence type="ECO:0000256" key="14">
    <source>
        <dbReference type="SAM" id="MobiDB-lite"/>
    </source>
</evidence>
<keyword evidence="9" id="KW-0460">Magnesium</keyword>
<evidence type="ECO:0000256" key="13">
    <source>
        <dbReference type="ARBA" id="ARBA00023229"/>
    </source>
</evidence>
<dbReference type="GO" id="GO:0009228">
    <property type="term" value="P:thiamine biosynthetic process"/>
    <property type="evidence" value="ECO:0007669"/>
    <property type="project" value="UniProtKB-KW"/>
</dbReference>
<comment type="subunit">
    <text evidence="5">Homodimer.</text>
</comment>
<evidence type="ECO:0000256" key="9">
    <source>
        <dbReference type="ARBA" id="ARBA00022842"/>
    </source>
</evidence>
<sequence length="783" mass="84055">MAFTGGLLIGSDPRGVGLFRGCGVVRGERVAVRASAAPSGGSPASSSSGPNHDRSPKNTPLLDTVSKPADLKKFSVRELKTLANELRWETIYSVSQTGGHLGSSLGVVELTAALHYVFNAPRDNIVWDVAHQAYPHKILTGRRHRMHTLRKGGGLSGFTKRAESEYDVFGAGHSSTSISAALGMSVARDLDGRTNHNVAVIGDGAITGGMAYEAMNNAGYLKSRVIVIFNDNGEVSLPTGTKSAGGVKPSGALSDYTARLLTSKSFVDVRNMAKQFTKVLPDDLRMAAAQVDEYARGLVNHGGTLFEELGFYYVGPVDGHNVESLVALFTQVRDMGGNKPVLIHVKTQKGRGYAPAEAAFDKYHGVARLVFLHSRIGCTFNEGFGRRSPSTKTLVLLLRSRFDVPSGKQHKSSSKTPNYTTVFARSLIDEADRDPKIVAITAAMPGGTGLNLFGDKHPSRCFDVGIAEQHAVTFAAGLACEGYKAFCCIYSTFLQRGYDQLVHDVALQKLPVRFILDRAGLVGNDGATHHGTFDLAYMGCIPNMVIMAPSDEVELQNMIATAAKIDDAPSAVRFPRGNGIGLEMLREKLGYNIQEMRIAGTPVKIGKGRIIAQKTSGTGPSVAILSLGTRLIDSVAAASSLEAKGIPCTVADARFMKPLDKELIRSLAASHQVLITVEEGSIGGFGDHVLHSMALEGLLDTGKVRVRPLVIPDRWGGLEAEHPFSRCLGYLPLLLFCRFIDQASQTEQIDEAGLAPHHIESTALRLLGRHAEILETYNAKEVN</sequence>
<dbReference type="CDD" id="cd07033">
    <property type="entry name" value="TPP_PYR_DXS_TK_like"/>
    <property type="match status" value="1"/>
</dbReference>
<feature type="domain" description="Transketolase-like pyrimidine-binding" evidence="15">
    <location>
        <begin position="417"/>
        <end position="582"/>
    </location>
</feature>
<dbReference type="InterPro" id="IPR029061">
    <property type="entry name" value="THDP-binding"/>
</dbReference>
<organism evidence="16">
    <name type="scientific">Rhodosorus marinus</name>
    <dbReference type="NCBI Taxonomy" id="101924"/>
    <lineage>
        <taxon>Eukaryota</taxon>
        <taxon>Rhodophyta</taxon>
        <taxon>Stylonematophyceae</taxon>
        <taxon>Stylonematales</taxon>
        <taxon>Stylonemataceae</taxon>
        <taxon>Rhodosorus</taxon>
    </lineage>
</organism>
<feature type="region of interest" description="Disordered" evidence="14">
    <location>
        <begin position="34"/>
        <end position="64"/>
    </location>
</feature>
<evidence type="ECO:0000256" key="10">
    <source>
        <dbReference type="ARBA" id="ARBA00022958"/>
    </source>
</evidence>
<protein>
    <recommendedName>
        <fullName evidence="6">1-deoxy-D-xylulose-5-phosphate synthase</fullName>
        <ecNumber evidence="6">2.2.1.7</ecNumber>
    </recommendedName>
</protein>
<dbReference type="SUPFAM" id="SSF52922">
    <property type="entry name" value="TK C-terminal domain-like"/>
    <property type="match status" value="1"/>
</dbReference>
<name>A0A7S3E6K2_9RHOD</name>